<dbReference type="KEGG" id="ebt:EBL_c00910"/>
<name>I2B3X3_SHIBC</name>
<dbReference type="Proteomes" id="UP000001955">
    <property type="component" value="Chromosome"/>
</dbReference>
<feature type="domain" description="GST N-terminal" evidence="1">
    <location>
        <begin position="1"/>
        <end position="78"/>
    </location>
</feature>
<reference evidence="2 3" key="1">
    <citation type="journal article" date="2012" name="J. Bacteriol.">
        <title>Complete genome sequence of the B12-producing Shimwellia blattae strain DSM 4481, isolated from a cockroach.</title>
        <authorList>
            <person name="Brzuszkiewicz E."/>
            <person name="Waschkowitz T."/>
            <person name="Wiezer A."/>
            <person name="Daniel R."/>
        </authorList>
    </citation>
    <scope>NUCLEOTIDE SEQUENCE [LARGE SCALE GENOMIC DNA]</scope>
    <source>
        <strain evidence="3">ATCC 29907 / DSM 4481 / JCM 1650 / NBRC 105725 / CDC 9005-74</strain>
    </source>
</reference>
<accession>K6VVB3</accession>
<accession>I2B3X3</accession>
<dbReference type="AlphaFoldDB" id="I2B3X3"/>
<dbReference type="InterPro" id="IPR036249">
    <property type="entry name" value="Thioredoxin-like_sf"/>
</dbReference>
<dbReference type="PATRIC" id="fig|630626.3.peg.96"/>
<dbReference type="PROSITE" id="PS50404">
    <property type="entry name" value="GST_NTER"/>
    <property type="match status" value="1"/>
</dbReference>
<dbReference type="GO" id="GO:0016740">
    <property type="term" value="F:transferase activity"/>
    <property type="evidence" value="ECO:0007669"/>
    <property type="project" value="UniProtKB-KW"/>
</dbReference>
<dbReference type="Gene3D" id="3.40.30.10">
    <property type="entry name" value="Glutaredoxin"/>
    <property type="match status" value="1"/>
</dbReference>
<dbReference type="EMBL" id="CP001560">
    <property type="protein sequence ID" value="AFJ45227.1"/>
    <property type="molecule type" value="Genomic_DNA"/>
</dbReference>
<dbReference type="STRING" id="630626.EBL_c00910"/>
<dbReference type="OrthoDB" id="8634103at2"/>
<evidence type="ECO:0000313" key="3">
    <source>
        <dbReference type="Proteomes" id="UP000001955"/>
    </source>
</evidence>
<gene>
    <name evidence="2" type="primary">yibF</name>
    <name evidence="2" type="ordered locus">EBL_c00910</name>
</gene>
<evidence type="ECO:0000259" key="1">
    <source>
        <dbReference type="PROSITE" id="PS50404"/>
    </source>
</evidence>
<dbReference type="SUPFAM" id="SSF52833">
    <property type="entry name" value="Thioredoxin-like"/>
    <property type="match status" value="1"/>
</dbReference>
<dbReference type="RefSeq" id="WP_002440733.1">
    <property type="nucleotide sequence ID" value="NC_017910.1"/>
</dbReference>
<dbReference type="CDD" id="cd03205">
    <property type="entry name" value="GST_C_6"/>
    <property type="match status" value="1"/>
</dbReference>
<dbReference type="eggNOG" id="COG0625">
    <property type="taxonomic scope" value="Bacteria"/>
</dbReference>
<sequence>MKLIGSYSSPYVRKISVILLEKEIAFEFVNRINSDGEDIVTRYSPLNKVPVLVADDNSIWFDSPVIAGYLEALNIPPQLQPTDGAQARYMHQVEALADGLLDAATQLAHELKKKPGQQNDADIIALRGKITRALDWLEQQLVAGKITAQPLTVGTIAIGCAIGFINRRRIAQGWCVDHPQLIRLVESLFRRESFLRTEPQAS</sequence>
<dbReference type="SUPFAM" id="SSF47616">
    <property type="entry name" value="GST C-terminal domain-like"/>
    <property type="match status" value="1"/>
</dbReference>
<dbReference type="InterPro" id="IPR004045">
    <property type="entry name" value="Glutathione_S-Trfase_N"/>
</dbReference>
<protein>
    <submittedName>
        <fullName evidence="2">Putative glutathione S-transferase</fullName>
    </submittedName>
</protein>
<dbReference type="HOGENOM" id="CLU_011226_12_3_6"/>
<proteinExistence type="predicted"/>
<dbReference type="InterPro" id="IPR036282">
    <property type="entry name" value="Glutathione-S-Trfase_C_sf"/>
</dbReference>
<evidence type="ECO:0000313" key="2">
    <source>
        <dbReference type="EMBL" id="AFJ45227.1"/>
    </source>
</evidence>
<keyword evidence="2" id="KW-0808">Transferase</keyword>
<organism evidence="2 3">
    <name type="scientific">Shimwellia blattae (strain ATCC 29907 / DSM 4481 / JCM 1650 / NBRC 105725 / CDC 9005-74)</name>
    <name type="common">Escherichia blattae</name>
    <dbReference type="NCBI Taxonomy" id="630626"/>
    <lineage>
        <taxon>Bacteria</taxon>
        <taxon>Pseudomonadati</taxon>
        <taxon>Pseudomonadota</taxon>
        <taxon>Gammaproteobacteria</taxon>
        <taxon>Enterobacterales</taxon>
        <taxon>Enterobacteriaceae</taxon>
        <taxon>Shimwellia</taxon>
    </lineage>
</organism>
<dbReference type="Gene3D" id="1.20.1050.10">
    <property type="match status" value="1"/>
</dbReference>
<dbReference type="Pfam" id="PF13417">
    <property type="entry name" value="GST_N_3"/>
    <property type="match status" value="1"/>
</dbReference>
<dbReference type="NCBIfam" id="NF007682">
    <property type="entry name" value="PRK10357.1"/>
    <property type="match status" value="1"/>
</dbReference>
<keyword evidence="3" id="KW-1185">Reference proteome</keyword>